<reference evidence="3 4" key="1">
    <citation type="submission" date="2019-06" db="EMBL/GenBank/DDBJ databases">
        <authorList>
            <person name="Rodrigo-Torres L."/>
            <person name="Arahal R. D."/>
            <person name="Lucena T."/>
        </authorList>
    </citation>
    <scope>NUCLEOTIDE SEQUENCE [LARGE SCALE GENOMIC DNA]</scope>
    <source>
        <strain evidence="3 4">SW08-7</strain>
    </source>
</reference>
<feature type="region of interest" description="Disordered" evidence="1">
    <location>
        <begin position="1"/>
        <end position="69"/>
    </location>
</feature>
<organism evidence="3 4">
    <name type="scientific">Methylobacterium dankookense</name>
    <dbReference type="NCBI Taxonomy" id="560405"/>
    <lineage>
        <taxon>Bacteria</taxon>
        <taxon>Pseudomonadati</taxon>
        <taxon>Pseudomonadota</taxon>
        <taxon>Alphaproteobacteria</taxon>
        <taxon>Hyphomicrobiales</taxon>
        <taxon>Methylobacteriaceae</taxon>
        <taxon>Methylobacterium</taxon>
    </lineage>
</organism>
<evidence type="ECO:0000313" key="2">
    <source>
        <dbReference type="EMBL" id="GJD59354.1"/>
    </source>
</evidence>
<feature type="compositionally biased region" description="Basic and acidic residues" evidence="1">
    <location>
        <begin position="1"/>
        <end position="19"/>
    </location>
</feature>
<keyword evidence="5" id="KW-1185">Reference proteome</keyword>
<reference evidence="2" key="3">
    <citation type="submission" date="2021-08" db="EMBL/GenBank/DDBJ databases">
        <authorList>
            <person name="Tani A."/>
            <person name="Ola A."/>
            <person name="Ogura Y."/>
            <person name="Katsura K."/>
            <person name="Hayashi T."/>
        </authorList>
    </citation>
    <scope>NUCLEOTIDE SEQUENCE</scope>
    <source>
        <strain evidence="2">DSM 22415</strain>
    </source>
</reference>
<name>A0A564FUA3_9HYPH</name>
<dbReference type="EMBL" id="CABFVH010000005">
    <property type="protein sequence ID" value="VUF11622.1"/>
    <property type="molecule type" value="Genomic_DNA"/>
</dbReference>
<gene>
    <name evidence="2" type="ORF">IFDJLNFL_5282</name>
    <name evidence="3" type="ORF">MTDSW087_01306</name>
</gene>
<feature type="compositionally biased region" description="Basic and acidic residues" evidence="1">
    <location>
        <begin position="26"/>
        <end position="40"/>
    </location>
</feature>
<accession>A0A564FUA3</accession>
<reference evidence="2" key="2">
    <citation type="journal article" date="2021" name="Front. Microbiol.">
        <title>Comprehensive Comparative Genomics and Phenotyping of Methylobacterium Species.</title>
        <authorList>
            <person name="Alessa O."/>
            <person name="Ogura Y."/>
            <person name="Fujitani Y."/>
            <person name="Takami H."/>
            <person name="Hayashi T."/>
            <person name="Sahin N."/>
            <person name="Tani A."/>
        </authorList>
    </citation>
    <scope>NUCLEOTIDE SEQUENCE</scope>
    <source>
        <strain evidence="2">DSM 22415</strain>
    </source>
</reference>
<evidence type="ECO:0000313" key="3">
    <source>
        <dbReference type="EMBL" id="VUF11622.1"/>
    </source>
</evidence>
<evidence type="ECO:0000313" key="4">
    <source>
        <dbReference type="Proteomes" id="UP000401717"/>
    </source>
</evidence>
<evidence type="ECO:0000256" key="1">
    <source>
        <dbReference type="SAM" id="MobiDB-lite"/>
    </source>
</evidence>
<dbReference type="EMBL" id="BPQI01000203">
    <property type="protein sequence ID" value="GJD59354.1"/>
    <property type="molecule type" value="Genomic_DNA"/>
</dbReference>
<dbReference type="AlphaFoldDB" id="A0A564FUA3"/>
<proteinExistence type="predicted"/>
<evidence type="ECO:0000313" key="5">
    <source>
        <dbReference type="Proteomes" id="UP001055303"/>
    </source>
</evidence>
<dbReference type="Proteomes" id="UP000401717">
    <property type="component" value="Unassembled WGS sequence"/>
</dbReference>
<dbReference type="OrthoDB" id="8006036at2"/>
<dbReference type="Proteomes" id="UP001055303">
    <property type="component" value="Unassembled WGS sequence"/>
</dbReference>
<sequence length="69" mass="7383">MGETDGERAERLKAALRDNLRRRKAQERARTPGEAGERTGEPAPPAEGRDGEAGPDDQGGAPDLDTSRL</sequence>
<protein>
    <submittedName>
        <fullName evidence="3">Uncharacterized protein</fullName>
    </submittedName>
</protein>